<dbReference type="SUPFAM" id="SSF53807">
    <property type="entry name" value="Helical backbone' metal receptor"/>
    <property type="match status" value="1"/>
</dbReference>
<evidence type="ECO:0000259" key="3">
    <source>
        <dbReference type="PROSITE" id="PS50983"/>
    </source>
</evidence>
<dbReference type="PANTHER" id="PTHR30535:SF34">
    <property type="entry name" value="MOLYBDATE-BINDING PROTEIN MOLA"/>
    <property type="match status" value="1"/>
</dbReference>
<dbReference type="PROSITE" id="PS50983">
    <property type="entry name" value="FE_B12_PBP"/>
    <property type="match status" value="1"/>
</dbReference>
<name>A0A3N0AYE0_9ACTN</name>
<dbReference type="AlphaFoldDB" id="A0A3N0AYE0"/>
<evidence type="ECO:0000256" key="1">
    <source>
        <dbReference type="ARBA" id="ARBA00008814"/>
    </source>
</evidence>
<gene>
    <name evidence="4" type="ORF">DMP06_06655</name>
</gene>
<comment type="caution">
    <text evidence="4">The sequence shown here is derived from an EMBL/GenBank/DDBJ whole genome shotgun (WGS) entry which is preliminary data.</text>
</comment>
<reference evidence="5" key="1">
    <citation type="submission" date="2018-05" db="EMBL/GenBank/DDBJ databases">
        <title>Genome Sequencing of selected type strains of the family Eggerthellaceae.</title>
        <authorList>
            <person name="Danylec N."/>
            <person name="Stoll D.A."/>
            <person name="Doetsch A."/>
            <person name="Huch M."/>
        </authorList>
    </citation>
    <scope>NUCLEOTIDE SEQUENCE [LARGE SCALE GENOMIC DNA]</scope>
    <source>
        <strain evidence="5">DSM 24851</strain>
    </source>
</reference>
<protein>
    <submittedName>
        <fullName evidence="4">ABC transporter substrate-binding protein</fullName>
    </submittedName>
</protein>
<dbReference type="InterPro" id="IPR050902">
    <property type="entry name" value="ABC_Transporter_SBP"/>
</dbReference>
<dbReference type="Pfam" id="PF01497">
    <property type="entry name" value="Peripla_BP_2"/>
    <property type="match status" value="1"/>
</dbReference>
<dbReference type="Proteomes" id="UP000269591">
    <property type="component" value="Unassembled WGS sequence"/>
</dbReference>
<dbReference type="OrthoDB" id="6495095at2"/>
<keyword evidence="2" id="KW-0732">Signal</keyword>
<dbReference type="PANTHER" id="PTHR30535">
    <property type="entry name" value="VITAMIN B12-BINDING PROTEIN"/>
    <property type="match status" value="1"/>
</dbReference>
<feature type="domain" description="Fe/B12 periplasmic-binding" evidence="3">
    <location>
        <begin position="77"/>
        <end position="342"/>
    </location>
</feature>
<dbReference type="GO" id="GO:0071281">
    <property type="term" value="P:cellular response to iron ion"/>
    <property type="evidence" value="ECO:0007669"/>
    <property type="project" value="TreeGrafter"/>
</dbReference>
<evidence type="ECO:0000313" key="5">
    <source>
        <dbReference type="Proteomes" id="UP000269591"/>
    </source>
</evidence>
<feature type="chain" id="PRO_5018308084" evidence="2">
    <location>
        <begin position="36"/>
        <end position="342"/>
    </location>
</feature>
<organism evidence="4 5">
    <name type="scientific">Slackia equolifaciens</name>
    <dbReference type="NCBI Taxonomy" id="498718"/>
    <lineage>
        <taxon>Bacteria</taxon>
        <taxon>Bacillati</taxon>
        <taxon>Actinomycetota</taxon>
        <taxon>Coriobacteriia</taxon>
        <taxon>Eggerthellales</taxon>
        <taxon>Eggerthellaceae</taxon>
        <taxon>Slackia</taxon>
    </lineage>
</organism>
<dbReference type="EMBL" id="QIBX01000010">
    <property type="protein sequence ID" value="RNL39863.1"/>
    <property type="molecule type" value="Genomic_DNA"/>
</dbReference>
<dbReference type="Gene3D" id="3.40.50.1980">
    <property type="entry name" value="Nitrogenase molybdenum iron protein domain"/>
    <property type="match status" value="2"/>
</dbReference>
<dbReference type="InterPro" id="IPR002491">
    <property type="entry name" value="ABC_transptr_periplasmic_BD"/>
</dbReference>
<sequence length="342" mass="35762">MRDERGGHGASAWRAARVTLAASLALCLIAPFALAGCSGGGEKAGSSSQESSAAQPQEGYAFTDDLGNQVTVNNPQRVVACMGSFADVWQLAGGTLVGASQDAFADYGIDEANVQSVGDFSGLSLESILACNPDFVIMTGSSSGRGGGVAQTDLKDALEASGVSVAYFNVTTFDDYLRMLRVCCDITGRDDLYASNGDDLKAKVSDAIDAGRKSVPQGARVALLTTYSQGIRVLPSSSTAGAILNDLGAVNIADENPSLLSDFGLEALLKTDPDYIFLVPMGDDDAAAERNLKAATMDVPAWSELSAVKKGHCVVLDKALFLYKPNAHWDEAYKALSDAFEE</sequence>
<feature type="signal peptide" evidence="2">
    <location>
        <begin position="1"/>
        <end position="35"/>
    </location>
</feature>
<comment type="similarity">
    <text evidence="1">Belongs to the bacterial solute-binding protein 8 family.</text>
</comment>
<accession>A0A3N0AYE0</accession>
<evidence type="ECO:0000313" key="4">
    <source>
        <dbReference type="EMBL" id="RNL39863.1"/>
    </source>
</evidence>
<proteinExistence type="inferred from homology"/>
<keyword evidence="5" id="KW-1185">Reference proteome</keyword>
<evidence type="ECO:0000256" key="2">
    <source>
        <dbReference type="SAM" id="SignalP"/>
    </source>
</evidence>